<dbReference type="Proteomes" id="UP001341840">
    <property type="component" value="Unassembled WGS sequence"/>
</dbReference>
<organism evidence="1 2">
    <name type="scientific">Stylosanthes scabra</name>
    <dbReference type="NCBI Taxonomy" id="79078"/>
    <lineage>
        <taxon>Eukaryota</taxon>
        <taxon>Viridiplantae</taxon>
        <taxon>Streptophyta</taxon>
        <taxon>Embryophyta</taxon>
        <taxon>Tracheophyta</taxon>
        <taxon>Spermatophyta</taxon>
        <taxon>Magnoliopsida</taxon>
        <taxon>eudicotyledons</taxon>
        <taxon>Gunneridae</taxon>
        <taxon>Pentapetalae</taxon>
        <taxon>rosids</taxon>
        <taxon>fabids</taxon>
        <taxon>Fabales</taxon>
        <taxon>Fabaceae</taxon>
        <taxon>Papilionoideae</taxon>
        <taxon>50 kb inversion clade</taxon>
        <taxon>dalbergioids sensu lato</taxon>
        <taxon>Dalbergieae</taxon>
        <taxon>Pterocarpus clade</taxon>
        <taxon>Stylosanthes</taxon>
    </lineage>
</organism>
<evidence type="ECO:0000313" key="2">
    <source>
        <dbReference type="Proteomes" id="UP001341840"/>
    </source>
</evidence>
<reference evidence="1 2" key="1">
    <citation type="journal article" date="2023" name="Plants (Basel)">
        <title>Bridging the Gap: Combining Genomics and Transcriptomics Approaches to Understand Stylosanthes scabra, an Orphan Legume from the Brazilian Caatinga.</title>
        <authorList>
            <person name="Ferreira-Neto J.R.C."/>
            <person name="da Silva M.D."/>
            <person name="Binneck E."/>
            <person name="de Melo N.F."/>
            <person name="da Silva R.H."/>
            <person name="de Melo A.L.T.M."/>
            <person name="Pandolfi V."/>
            <person name="Bustamante F.O."/>
            <person name="Brasileiro-Vidal A.C."/>
            <person name="Benko-Iseppon A.M."/>
        </authorList>
    </citation>
    <scope>NUCLEOTIDE SEQUENCE [LARGE SCALE GENOMIC DNA]</scope>
    <source>
        <tissue evidence="1">Leaves</tissue>
    </source>
</reference>
<dbReference type="EMBL" id="JASCZI010031135">
    <property type="protein sequence ID" value="MED6126035.1"/>
    <property type="molecule type" value="Genomic_DNA"/>
</dbReference>
<keyword evidence="2" id="KW-1185">Reference proteome</keyword>
<proteinExistence type="predicted"/>
<gene>
    <name evidence="1" type="ORF">PIB30_074488</name>
</gene>
<name>A0ABU6RQ32_9FABA</name>
<protein>
    <submittedName>
        <fullName evidence="1">Uncharacterized protein</fullName>
    </submittedName>
</protein>
<evidence type="ECO:0000313" key="1">
    <source>
        <dbReference type="EMBL" id="MED6126035.1"/>
    </source>
</evidence>
<accession>A0ABU6RQ32</accession>
<sequence>MTHTLTRIILAGEITPILVGEETKGREITTNSTTITIPTSLPKTTVFPSTTTFPTFVQSTNNFIDEARVNLKNHGEAIRSWKCKWEKSPSS</sequence>
<comment type="caution">
    <text evidence="1">The sequence shown here is derived from an EMBL/GenBank/DDBJ whole genome shotgun (WGS) entry which is preliminary data.</text>
</comment>